<dbReference type="SMART" id="SM00885">
    <property type="entry name" value="D5_N"/>
    <property type="match status" value="1"/>
</dbReference>
<accession>A0A0H1UG72</accession>
<evidence type="ECO:0000256" key="2">
    <source>
        <dbReference type="ARBA" id="ARBA00022801"/>
    </source>
</evidence>
<dbReference type="Pfam" id="PF19263">
    <property type="entry name" value="DUF5906"/>
    <property type="match status" value="1"/>
</dbReference>
<evidence type="ECO:0000256" key="3">
    <source>
        <dbReference type="ARBA" id="ARBA00022840"/>
    </source>
</evidence>
<keyword evidence="3" id="KW-0067">ATP-binding</keyword>
<dbReference type="Proteomes" id="UP000035346">
    <property type="component" value="Unassembled WGS sequence"/>
</dbReference>
<dbReference type="InterPro" id="IPR014820">
    <property type="entry name" value="PriCT_1"/>
</dbReference>
<dbReference type="Gene3D" id="3.40.50.300">
    <property type="entry name" value="P-loop containing nucleotide triphosphate hydrolases"/>
    <property type="match status" value="1"/>
</dbReference>
<evidence type="ECO:0000313" key="5">
    <source>
        <dbReference type="Proteomes" id="UP000035346"/>
    </source>
</evidence>
<dbReference type="PROSITE" id="PS51206">
    <property type="entry name" value="SF3_HELICASE_1"/>
    <property type="match status" value="1"/>
</dbReference>
<sequence length="762" mass="86032">MQFTLSHSGQTGIQTTTVYPHQVTITDKATLQAIAQYDHVAGLFTNNTRSNANFIKSDVLVMDIDNDHTNNSDEWVTEELLKGIFADYNFALVTSRNHLVQKGDKAARPKFHIYFQINEVTDKDTYALLKEELVNRYGIFDTNAKDAARFFFGNPNAQVLWHDSWLTIDEDLLDDMVAQDDEEDFDADFYQPPTGPITEGSRNSTMSVFAAKILKRLGVTKEARDGFDEQALKCVPPLEKAELDTIWGSAVRFYNKTIKNSKDYKSPEEFQRESLKPDDYSDVGEAGVLAREYANKLAYTNATDYLYYDGTHWRENKQLALGAVVHFTDDQLAEANTFLESTEKQLQSSGIDEMTIKAGGKRLENAVETPLQLKYLKAYLVAKEFHKFVMKHRDYKNLMAVYNTAKPMLTVELSELDSDDMLLNTPEATYDLRQGTKGQQAHNPEDYITKMTAVSPSDKGQDLWQETLATFFCNDQELIDYVQEIIGMAAIGKVYQEHMIIAYGGGANGKSTFWNTIARVLGSYSGKLSADALTMSNKRNVSPELAELKGKRLVIASEMAEGMRLNTAVVKQITSTDEIQAEKKYKDPFHFVPSHTLVLYTNHLPKVGANDDGTWRRLVVIPFNVKITSRADIKNFADYLYDHAAPAIMSWIIEGAEKAIKANFKASVPAAVSNSVKAYREANDWLGHFLSDCCEVGDQLIEKSGELYSQYRGYCAKNMEYTRSTTDFYSALDQAGFRRKRTNKGNLILGLKLVDDDYDFLD</sequence>
<dbReference type="GO" id="GO:0016787">
    <property type="term" value="F:hydrolase activity"/>
    <property type="evidence" value="ECO:0007669"/>
    <property type="project" value="UniProtKB-KW"/>
</dbReference>
<dbReference type="SMART" id="SM00942">
    <property type="entry name" value="PriCT_1"/>
    <property type="match status" value="1"/>
</dbReference>
<dbReference type="EMBL" id="LBKL01000104">
    <property type="protein sequence ID" value="KLL34922.1"/>
    <property type="molecule type" value="Genomic_DNA"/>
</dbReference>
<name>A0A0H1UG72_STRAG</name>
<dbReference type="NCBIfam" id="TIGR01613">
    <property type="entry name" value="primase_Cterm"/>
    <property type="match status" value="1"/>
</dbReference>
<gene>
    <name evidence="4" type="ORF">WA04_11950</name>
</gene>
<dbReference type="InterPro" id="IPR051620">
    <property type="entry name" value="ORF904-like_C"/>
</dbReference>
<dbReference type="InterPro" id="IPR014818">
    <property type="entry name" value="Phage/plasmid_primase_P4_C"/>
</dbReference>
<evidence type="ECO:0000256" key="1">
    <source>
        <dbReference type="ARBA" id="ARBA00022741"/>
    </source>
</evidence>
<dbReference type="PANTHER" id="PTHR35372:SF2">
    <property type="entry name" value="SF3 HELICASE DOMAIN-CONTAINING PROTEIN"/>
    <property type="match status" value="1"/>
</dbReference>
<dbReference type="InterPro" id="IPR027417">
    <property type="entry name" value="P-loop_NTPase"/>
</dbReference>
<keyword evidence="2" id="KW-0378">Hydrolase</keyword>
<dbReference type="InterPro" id="IPR014015">
    <property type="entry name" value="Helicase_SF3_DNA-vir"/>
</dbReference>
<dbReference type="Pfam" id="PF08706">
    <property type="entry name" value="D5_N"/>
    <property type="match status" value="1"/>
</dbReference>
<dbReference type="PANTHER" id="PTHR35372">
    <property type="entry name" value="ATP BINDING PROTEIN-RELATED"/>
    <property type="match status" value="1"/>
</dbReference>
<dbReference type="InterPro" id="IPR045455">
    <property type="entry name" value="NrS-1_pol-like_helicase"/>
</dbReference>
<dbReference type="AlphaFoldDB" id="A0A0H1UG72"/>
<reference evidence="4 5" key="1">
    <citation type="journal article" date="2015" name="PLoS ONE">
        <title>Genomic analysis reveals the molecular basis for capsule loss in the group B streptococcus population.</title>
        <authorList>
            <consortium name="DEVANI Consortium"/>
            <person name="Rosini R."/>
            <person name="Campisi E."/>
            <person name="De Chiara M."/>
            <person name="Tettelin H."/>
            <person name="Rinaudo D."/>
            <person name="Toniolo C."/>
            <person name="Metruccio M."/>
            <person name="Guidotti S."/>
            <person name="Sorensen U.B."/>
            <person name="Kilian M."/>
            <person name="Ramirez M."/>
            <person name="Janulczyk R."/>
            <person name="Donati C."/>
            <person name="Grandi G."/>
            <person name="Margarit I."/>
        </authorList>
    </citation>
    <scope>NUCLEOTIDE SEQUENCE [LARGE SCALE GENOMIC DNA]</scope>
    <source>
        <strain evidence="4 5">DK-B-USS-215</strain>
    </source>
</reference>
<comment type="caution">
    <text evidence="4">The sequence shown here is derived from an EMBL/GenBank/DDBJ whole genome shotgun (WGS) entry which is preliminary data.</text>
</comment>
<protein>
    <submittedName>
        <fullName evidence="4">Phage/plasmid primase, P4 family domain-containing protein</fullName>
    </submittedName>
</protein>
<dbReference type="GO" id="GO:0005524">
    <property type="term" value="F:ATP binding"/>
    <property type="evidence" value="ECO:0007669"/>
    <property type="project" value="UniProtKB-KW"/>
</dbReference>
<dbReference type="RefSeq" id="WP_001160926.1">
    <property type="nucleotide sequence ID" value="NZ_JBBHGC010000021.1"/>
</dbReference>
<dbReference type="SUPFAM" id="SSF52540">
    <property type="entry name" value="P-loop containing nucleoside triphosphate hydrolases"/>
    <property type="match status" value="1"/>
</dbReference>
<dbReference type="InterPro" id="IPR006500">
    <property type="entry name" value="Helicase_put_C_phage/plasmid"/>
</dbReference>
<evidence type="ECO:0000313" key="4">
    <source>
        <dbReference type="EMBL" id="KLL34922.1"/>
    </source>
</evidence>
<organism evidence="4 5">
    <name type="scientific">Streptococcus agalactiae</name>
    <dbReference type="NCBI Taxonomy" id="1311"/>
    <lineage>
        <taxon>Bacteria</taxon>
        <taxon>Bacillati</taxon>
        <taxon>Bacillota</taxon>
        <taxon>Bacilli</taxon>
        <taxon>Lactobacillales</taxon>
        <taxon>Streptococcaceae</taxon>
        <taxon>Streptococcus</taxon>
    </lineage>
</organism>
<keyword evidence="1" id="KW-0547">Nucleotide-binding</keyword>
<proteinExistence type="predicted"/>